<feature type="signal peptide" evidence="1">
    <location>
        <begin position="1"/>
        <end position="26"/>
    </location>
</feature>
<dbReference type="RefSeq" id="WP_348266569.1">
    <property type="nucleotide sequence ID" value="NZ_CP121194.1"/>
</dbReference>
<dbReference type="EMBL" id="CP121194">
    <property type="protein sequence ID" value="XBH09060.1"/>
    <property type="molecule type" value="Genomic_DNA"/>
</dbReference>
<feature type="chain" id="PRO_5043481697" evidence="1">
    <location>
        <begin position="27"/>
        <end position="197"/>
    </location>
</feature>
<accession>A0AAU7CVE2</accession>
<dbReference type="KEGG" id="epl:P4G45_11220"/>
<dbReference type="InterPro" id="IPR007372">
    <property type="entry name" value="Lipid/polyisoprenoid-bd_YceI"/>
</dbReference>
<dbReference type="PANTHER" id="PTHR34406">
    <property type="entry name" value="PROTEIN YCEI"/>
    <property type="match status" value="1"/>
</dbReference>
<feature type="domain" description="Lipid/polyisoprenoid-binding YceI-like" evidence="2">
    <location>
        <begin position="34"/>
        <end position="195"/>
    </location>
</feature>
<sequence length="197" mass="21389">MKKRITRFSLALAVATLTLAVGSAWAQDTPSNLTLHFDPAATTIRWTLKDVLHTVRGTFLLKSGLMTLDEKTGVAEGEIIVETASGESGNGARDHRMANDVLESAKYPEAIFHPQRVTGVVRDGKTQNVTVEGTFTIHGADHPLFLQVTTTQNGTTLTTKTSFDVPYVAWGMKDPSTLILRVGKTVQVDVDARAKLQ</sequence>
<evidence type="ECO:0000313" key="3">
    <source>
        <dbReference type="EMBL" id="XBH09060.1"/>
    </source>
</evidence>
<evidence type="ECO:0000256" key="1">
    <source>
        <dbReference type="SAM" id="SignalP"/>
    </source>
</evidence>
<dbReference type="Gene3D" id="2.40.128.110">
    <property type="entry name" value="Lipid/polyisoprenoid-binding, YceI-like"/>
    <property type="match status" value="1"/>
</dbReference>
<dbReference type="InterPro" id="IPR036761">
    <property type="entry name" value="TTHA0802/YceI-like_sf"/>
</dbReference>
<name>A0AAU7CVE2_9BACT</name>
<reference evidence="3" key="1">
    <citation type="submission" date="2023-03" db="EMBL/GenBank/DDBJ databases">
        <title>Edaphobacter sp.</title>
        <authorList>
            <person name="Huber K.J."/>
            <person name="Papendorf J."/>
            <person name="Pilke C."/>
            <person name="Bunk B."/>
            <person name="Sproeer C."/>
            <person name="Pester M."/>
        </authorList>
    </citation>
    <scope>NUCLEOTIDE SEQUENCE</scope>
    <source>
        <strain evidence="3">DSM 109919</strain>
    </source>
</reference>
<protein>
    <submittedName>
        <fullName evidence="3">YceI family protein</fullName>
    </submittedName>
</protein>
<dbReference type="AlphaFoldDB" id="A0AAU7CVE2"/>
<evidence type="ECO:0000259" key="2">
    <source>
        <dbReference type="SMART" id="SM00867"/>
    </source>
</evidence>
<dbReference type="Pfam" id="PF04264">
    <property type="entry name" value="YceI"/>
    <property type="match status" value="1"/>
</dbReference>
<proteinExistence type="predicted"/>
<dbReference type="SMART" id="SM00867">
    <property type="entry name" value="YceI"/>
    <property type="match status" value="1"/>
</dbReference>
<gene>
    <name evidence="3" type="ORF">P4G45_11220</name>
</gene>
<organism evidence="3">
    <name type="scientific">Edaphobacter paludis</name>
    <dbReference type="NCBI Taxonomy" id="3035702"/>
    <lineage>
        <taxon>Bacteria</taxon>
        <taxon>Pseudomonadati</taxon>
        <taxon>Acidobacteriota</taxon>
        <taxon>Terriglobia</taxon>
        <taxon>Terriglobales</taxon>
        <taxon>Acidobacteriaceae</taxon>
        <taxon>Edaphobacter</taxon>
    </lineage>
</organism>
<dbReference type="PANTHER" id="PTHR34406:SF1">
    <property type="entry name" value="PROTEIN YCEI"/>
    <property type="match status" value="1"/>
</dbReference>
<dbReference type="SUPFAM" id="SSF101874">
    <property type="entry name" value="YceI-like"/>
    <property type="match status" value="1"/>
</dbReference>
<keyword evidence="1" id="KW-0732">Signal</keyword>